<sequence length="99" mass="11903">MEKNGRTIEDRKLYLKQRMFFLKKEEQIRFDDHSIARVSNAKEELYSSPNDTAHAPLCTQQWHWKHYHYKFLSWEREEGSNCAPTKKKKASGQPLVKDY</sequence>
<dbReference type="EMBL" id="BAABME010015876">
    <property type="protein sequence ID" value="GAA0143416.1"/>
    <property type="molecule type" value="Genomic_DNA"/>
</dbReference>
<evidence type="ECO:0000256" key="1">
    <source>
        <dbReference type="SAM" id="MobiDB-lite"/>
    </source>
</evidence>
<keyword evidence="3" id="KW-1185">Reference proteome</keyword>
<accession>A0AAV3NWC6</accession>
<feature type="region of interest" description="Disordered" evidence="1">
    <location>
        <begin position="79"/>
        <end position="99"/>
    </location>
</feature>
<gene>
    <name evidence="2" type="ORF">LIER_35740</name>
</gene>
<proteinExistence type="predicted"/>
<dbReference type="Proteomes" id="UP001454036">
    <property type="component" value="Unassembled WGS sequence"/>
</dbReference>
<protein>
    <submittedName>
        <fullName evidence="2">Uncharacterized protein</fullName>
    </submittedName>
</protein>
<evidence type="ECO:0000313" key="2">
    <source>
        <dbReference type="EMBL" id="GAA0143416.1"/>
    </source>
</evidence>
<name>A0AAV3NWC6_LITER</name>
<dbReference type="AlphaFoldDB" id="A0AAV3NWC6"/>
<reference evidence="2 3" key="1">
    <citation type="submission" date="2024-01" db="EMBL/GenBank/DDBJ databases">
        <title>The complete chloroplast genome sequence of Lithospermum erythrorhizon: insights into the phylogenetic relationship among Boraginaceae species and the maternal lineages of purple gromwells.</title>
        <authorList>
            <person name="Okada T."/>
            <person name="Watanabe K."/>
        </authorList>
    </citation>
    <scope>NUCLEOTIDE SEQUENCE [LARGE SCALE GENOMIC DNA]</scope>
</reference>
<evidence type="ECO:0000313" key="3">
    <source>
        <dbReference type="Proteomes" id="UP001454036"/>
    </source>
</evidence>
<comment type="caution">
    <text evidence="2">The sequence shown here is derived from an EMBL/GenBank/DDBJ whole genome shotgun (WGS) entry which is preliminary data.</text>
</comment>
<organism evidence="2 3">
    <name type="scientific">Lithospermum erythrorhizon</name>
    <name type="common">Purple gromwell</name>
    <name type="synonym">Lithospermum officinale var. erythrorhizon</name>
    <dbReference type="NCBI Taxonomy" id="34254"/>
    <lineage>
        <taxon>Eukaryota</taxon>
        <taxon>Viridiplantae</taxon>
        <taxon>Streptophyta</taxon>
        <taxon>Embryophyta</taxon>
        <taxon>Tracheophyta</taxon>
        <taxon>Spermatophyta</taxon>
        <taxon>Magnoliopsida</taxon>
        <taxon>eudicotyledons</taxon>
        <taxon>Gunneridae</taxon>
        <taxon>Pentapetalae</taxon>
        <taxon>asterids</taxon>
        <taxon>lamiids</taxon>
        <taxon>Boraginales</taxon>
        <taxon>Boraginaceae</taxon>
        <taxon>Boraginoideae</taxon>
        <taxon>Lithospermeae</taxon>
        <taxon>Lithospermum</taxon>
    </lineage>
</organism>